<feature type="compositionally biased region" description="Gly residues" evidence="1">
    <location>
        <begin position="312"/>
        <end position="376"/>
    </location>
</feature>
<reference evidence="2" key="1">
    <citation type="journal article" date="2020" name="Nature">
        <title>Giant virus diversity and host interactions through global metagenomics.</title>
        <authorList>
            <person name="Schulz F."/>
            <person name="Roux S."/>
            <person name="Paez-Espino D."/>
            <person name="Jungbluth S."/>
            <person name="Walsh D.A."/>
            <person name="Denef V.J."/>
            <person name="McMahon K.D."/>
            <person name="Konstantinidis K.T."/>
            <person name="Eloe-Fadrosh E.A."/>
            <person name="Kyrpides N.C."/>
            <person name="Woyke T."/>
        </authorList>
    </citation>
    <scope>NUCLEOTIDE SEQUENCE</scope>
    <source>
        <strain evidence="2">GVMAG-M-3300009187-29</strain>
    </source>
</reference>
<feature type="compositionally biased region" description="Polar residues" evidence="1">
    <location>
        <begin position="1"/>
        <end position="12"/>
    </location>
</feature>
<dbReference type="EMBL" id="MN739052">
    <property type="protein sequence ID" value="QHS86270.1"/>
    <property type="molecule type" value="Genomic_DNA"/>
</dbReference>
<feature type="region of interest" description="Disordered" evidence="1">
    <location>
        <begin position="312"/>
        <end position="409"/>
    </location>
</feature>
<dbReference type="InterPro" id="IPR052258">
    <property type="entry name" value="Diverse_Func_Domain-Protein"/>
</dbReference>
<proteinExistence type="predicted"/>
<evidence type="ECO:0000256" key="1">
    <source>
        <dbReference type="SAM" id="MobiDB-lite"/>
    </source>
</evidence>
<evidence type="ECO:0000313" key="2">
    <source>
        <dbReference type="EMBL" id="QHS86270.1"/>
    </source>
</evidence>
<dbReference type="AlphaFoldDB" id="A0A6C0B2K1"/>
<protein>
    <submittedName>
        <fullName evidence="2">Uncharacterized protein</fullName>
    </submittedName>
</protein>
<feature type="compositionally biased region" description="Low complexity" evidence="1">
    <location>
        <begin position="377"/>
        <end position="387"/>
    </location>
</feature>
<sequence>MSQSIPGNTSAGSELKPGNAPTEENRVVLSFLGDGFLADSLIDLGLHALDKTQITNNNVNVKPYSNMDDYKFIENGFQTLQFDVEDMSHLSSVFEKSKNLEPTDKFPDWQDEHVQSSINFLESWIKKKYTELTGIDNITAVCSRHLLFRLAGCNAESCQIPGNPLMHLDYISFDATYDRHCLEQQQWAIPIKCPPKKQLIDVINIWFPTTNVQDWPLGFLNINNIEIRDYVPVQLVSGSQAASIRFKEGLEAIYKENMKESEVYFFRSATKNAEKKGVVHGSFRITSEQKTRRSIELRCCIFKNLEGTGLGSEEGTGLGSAEGTGLGSEEGTGLGSEEGTGLGSEEGTGLGSEEGTGLGSAEGTGLGSEEGTGLGSAKGSAKGGNSKKYTKKKYTKKRYRVYNKTKKRN</sequence>
<dbReference type="PANTHER" id="PTHR37612">
    <property type="entry name" value="FIBROIN HEAVY CHAIN FIB-H LIKE PROTEIN"/>
    <property type="match status" value="1"/>
</dbReference>
<accession>A0A6C0B2K1</accession>
<dbReference type="PANTHER" id="PTHR37612:SF20">
    <property type="entry name" value="PER-HEXAMER REPEAT PROTEIN 5-RELATED"/>
    <property type="match status" value="1"/>
</dbReference>
<feature type="region of interest" description="Disordered" evidence="1">
    <location>
        <begin position="1"/>
        <end position="21"/>
    </location>
</feature>
<organism evidence="2">
    <name type="scientific">viral metagenome</name>
    <dbReference type="NCBI Taxonomy" id="1070528"/>
    <lineage>
        <taxon>unclassified sequences</taxon>
        <taxon>metagenomes</taxon>
        <taxon>organismal metagenomes</taxon>
    </lineage>
</organism>
<feature type="compositionally biased region" description="Basic residues" evidence="1">
    <location>
        <begin position="388"/>
        <end position="409"/>
    </location>
</feature>
<name>A0A6C0B2K1_9ZZZZ</name>